<dbReference type="AlphaFoldDB" id="A0A4U0ZLB6"/>
<keyword evidence="4" id="KW-0472">Membrane</keyword>
<reference evidence="6 7" key="1">
    <citation type="submission" date="2019-04" db="EMBL/GenBank/DDBJ databases">
        <title>Alteromonas portus sp. nov., an alginate lyase-excreting marine bacterium.</title>
        <authorList>
            <person name="Huang H."/>
            <person name="Mo K."/>
            <person name="Bao S."/>
        </authorList>
    </citation>
    <scope>NUCLEOTIDE SEQUENCE [LARGE SCALE GENOMIC DNA]</scope>
    <source>
        <strain evidence="6 7">HB161718</strain>
    </source>
</reference>
<dbReference type="GO" id="GO:0005886">
    <property type="term" value="C:plasma membrane"/>
    <property type="evidence" value="ECO:0007669"/>
    <property type="project" value="TreeGrafter"/>
</dbReference>
<dbReference type="GO" id="GO:0052621">
    <property type="term" value="F:diguanylate cyclase activity"/>
    <property type="evidence" value="ECO:0007669"/>
    <property type="project" value="UniProtKB-EC"/>
</dbReference>
<proteinExistence type="predicted"/>
<dbReference type="CDD" id="cd01949">
    <property type="entry name" value="GGDEF"/>
    <property type="match status" value="1"/>
</dbReference>
<keyword evidence="4" id="KW-0812">Transmembrane</keyword>
<evidence type="ECO:0000256" key="1">
    <source>
        <dbReference type="ARBA" id="ARBA00001946"/>
    </source>
</evidence>
<dbReference type="InterPro" id="IPR000160">
    <property type="entry name" value="GGDEF_dom"/>
</dbReference>
<dbReference type="GO" id="GO:0043709">
    <property type="term" value="P:cell adhesion involved in single-species biofilm formation"/>
    <property type="evidence" value="ECO:0007669"/>
    <property type="project" value="TreeGrafter"/>
</dbReference>
<comment type="caution">
    <text evidence="6">The sequence shown here is derived from an EMBL/GenBank/DDBJ whole genome shotgun (WGS) entry which is preliminary data.</text>
</comment>
<dbReference type="InterPro" id="IPR043128">
    <property type="entry name" value="Rev_trsase/Diguanyl_cyclase"/>
</dbReference>
<dbReference type="SMART" id="SM00267">
    <property type="entry name" value="GGDEF"/>
    <property type="match status" value="1"/>
</dbReference>
<dbReference type="Proteomes" id="UP000305471">
    <property type="component" value="Unassembled WGS sequence"/>
</dbReference>
<gene>
    <name evidence="6" type="ORF">E5672_00475</name>
</gene>
<protein>
    <recommendedName>
        <fullName evidence="2">diguanylate cyclase</fullName>
        <ecNumber evidence="2">2.7.7.65</ecNumber>
    </recommendedName>
</protein>
<dbReference type="SUPFAM" id="SSF55073">
    <property type="entry name" value="Nucleotide cyclase"/>
    <property type="match status" value="1"/>
</dbReference>
<feature type="domain" description="GGDEF" evidence="5">
    <location>
        <begin position="391"/>
        <end position="530"/>
    </location>
</feature>
<dbReference type="PROSITE" id="PS50887">
    <property type="entry name" value="GGDEF"/>
    <property type="match status" value="1"/>
</dbReference>
<comment type="catalytic activity">
    <reaction evidence="3">
        <text>2 GTP = 3',3'-c-di-GMP + 2 diphosphate</text>
        <dbReference type="Rhea" id="RHEA:24898"/>
        <dbReference type="ChEBI" id="CHEBI:33019"/>
        <dbReference type="ChEBI" id="CHEBI:37565"/>
        <dbReference type="ChEBI" id="CHEBI:58805"/>
        <dbReference type="EC" id="2.7.7.65"/>
    </reaction>
</comment>
<comment type="cofactor">
    <cofactor evidence="1">
        <name>Mg(2+)</name>
        <dbReference type="ChEBI" id="CHEBI:18420"/>
    </cofactor>
</comment>
<evidence type="ECO:0000256" key="2">
    <source>
        <dbReference type="ARBA" id="ARBA00012528"/>
    </source>
</evidence>
<dbReference type="GO" id="GO:1902201">
    <property type="term" value="P:negative regulation of bacterial-type flagellum-dependent cell motility"/>
    <property type="evidence" value="ECO:0007669"/>
    <property type="project" value="TreeGrafter"/>
</dbReference>
<accession>A0A4U0ZLB6</accession>
<feature type="transmembrane region" description="Helical" evidence="4">
    <location>
        <begin position="7"/>
        <end position="31"/>
    </location>
</feature>
<keyword evidence="4" id="KW-1133">Transmembrane helix</keyword>
<dbReference type="OrthoDB" id="5756373at2"/>
<feature type="transmembrane region" description="Helical" evidence="4">
    <location>
        <begin position="284"/>
        <end position="306"/>
    </location>
</feature>
<dbReference type="EMBL" id="SWCO01000001">
    <property type="protein sequence ID" value="TKB04602.1"/>
    <property type="molecule type" value="Genomic_DNA"/>
</dbReference>
<dbReference type="Pfam" id="PF00990">
    <property type="entry name" value="GGDEF"/>
    <property type="match status" value="1"/>
</dbReference>
<evidence type="ECO:0000256" key="3">
    <source>
        <dbReference type="ARBA" id="ARBA00034247"/>
    </source>
</evidence>
<evidence type="ECO:0000313" key="7">
    <source>
        <dbReference type="Proteomes" id="UP000305471"/>
    </source>
</evidence>
<dbReference type="RefSeq" id="WP_136780451.1">
    <property type="nucleotide sequence ID" value="NZ_SWCO01000001.1"/>
</dbReference>
<evidence type="ECO:0000259" key="5">
    <source>
        <dbReference type="PROSITE" id="PS50887"/>
    </source>
</evidence>
<dbReference type="NCBIfam" id="TIGR00254">
    <property type="entry name" value="GGDEF"/>
    <property type="match status" value="1"/>
</dbReference>
<dbReference type="EC" id="2.7.7.65" evidence="2"/>
<dbReference type="PANTHER" id="PTHR45138:SF9">
    <property type="entry name" value="DIGUANYLATE CYCLASE DGCM-RELATED"/>
    <property type="match status" value="1"/>
</dbReference>
<evidence type="ECO:0000256" key="4">
    <source>
        <dbReference type="SAM" id="Phobius"/>
    </source>
</evidence>
<dbReference type="Gene3D" id="3.30.70.270">
    <property type="match status" value="1"/>
</dbReference>
<sequence>MQHKKKTLYLFIFAQCSVMVFFLLILILSLLRLINVKEVLEDISSNSIPTLSKATEITREVQHLISLSARLTSSESQSARRIIKTQLDETIQRLTSSDSKLEQSDKYLATQLNVLTLEIQELNELVRQRIDVEKEVRVEREVLFAYLNDILESRNKQYDGLQSSKKLVPLVLQIAQINQQFQLHELRKLEDSIEKGIAALRASPLDRGSSELVNALEEGVLGQWGMIDKQANVMRIRGRSRGRGSFVEHLAEEVASNIEFRASSVTKATSTYALDTNIAVSKQITLSVALSLIVLTICCAIIFYIYKRIILRLIALTNLVEENSDEVTRFEGNDEISRLAKTFALYFERVKSQEEQLIRLSLSDPLTQIPNRRAFEMEMEKAMAMSKRHNWPLTMILLDVDSFKLYNDNYGHTKGDECLKAVAKELNDVVARNTDFCARYGGEEFVAILPDTDEKGARIKAEEIRKAIEELKIDHSKSPVSTVITASLGIATVDFSNHQEWTLTAILNAADKALYDAKSSGRNRCVYTSLP</sequence>
<evidence type="ECO:0000313" key="6">
    <source>
        <dbReference type="EMBL" id="TKB04602.1"/>
    </source>
</evidence>
<dbReference type="InterPro" id="IPR029787">
    <property type="entry name" value="Nucleotide_cyclase"/>
</dbReference>
<keyword evidence="7" id="KW-1185">Reference proteome</keyword>
<organism evidence="6 7">
    <name type="scientific">Alteromonas portus</name>
    <dbReference type="NCBI Taxonomy" id="2565549"/>
    <lineage>
        <taxon>Bacteria</taxon>
        <taxon>Pseudomonadati</taxon>
        <taxon>Pseudomonadota</taxon>
        <taxon>Gammaproteobacteria</taxon>
        <taxon>Alteromonadales</taxon>
        <taxon>Alteromonadaceae</taxon>
        <taxon>Alteromonas/Salinimonas group</taxon>
        <taxon>Alteromonas</taxon>
    </lineage>
</organism>
<dbReference type="PANTHER" id="PTHR45138">
    <property type="entry name" value="REGULATORY COMPONENTS OF SENSORY TRANSDUCTION SYSTEM"/>
    <property type="match status" value="1"/>
</dbReference>
<dbReference type="InterPro" id="IPR050469">
    <property type="entry name" value="Diguanylate_Cyclase"/>
</dbReference>
<name>A0A4U0ZLB6_9ALTE</name>
<dbReference type="FunFam" id="3.30.70.270:FF:000001">
    <property type="entry name" value="Diguanylate cyclase domain protein"/>
    <property type="match status" value="1"/>
</dbReference>